<dbReference type="OrthoDB" id="10057795at2759"/>
<evidence type="ECO:0000256" key="3">
    <source>
        <dbReference type="ARBA" id="ARBA00022723"/>
    </source>
</evidence>
<evidence type="ECO:0000256" key="4">
    <source>
        <dbReference type="ARBA" id="ARBA00022771"/>
    </source>
</evidence>
<keyword evidence="4 8" id="KW-0863">Zinc-finger</keyword>
<evidence type="ECO:0000259" key="9">
    <source>
        <dbReference type="PROSITE" id="PS50135"/>
    </source>
</evidence>
<evidence type="ECO:0000256" key="8">
    <source>
        <dbReference type="PROSITE-ProRule" id="PRU00228"/>
    </source>
</evidence>
<dbReference type="SUPFAM" id="SSF57850">
    <property type="entry name" value="RING/U-box"/>
    <property type="match status" value="1"/>
</dbReference>
<dbReference type="EMBL" id="CAJHNH020001224">
    <property type="protein sequence ID" value="CAG5122065.1"/>
    <property type="molecule type" value="Genomic_DNA"/>
</dbReference>
<keyword evidence="7" id="KW-0206">Cytoskeleton</keyword>
<dbReference type="InterPro" id="IPR050774">
    <property type="entry name" value="KCMF1/Dystrophin"/>
</dbReference>
<dbReference type="InterPro" id="IPR000433">
    <property type="entry name" value="Znf_ZZ"/>
</dbReference>
<sequence length="305" mass="34359">DRCGKICTRSLKNALITMSCSRLTEKYQHFFTSVSDEDQSISKEKLFLLLDDLIQIPYAIKEGASFGRNIAGTVDSCFKAGNSPSGKVTIECFYRWLAQEPQTLVWLPTLHRVIATETVVHNVSCNACGSVRITGLRYRCLQCVKYELCQSCFLQGQTSLSHKLKHPVREYCLPTSIKDNTKALLEILKNKLRKHPRRQPKTAYLPVKPLTEDGALTNWQPDSIHNSIARVSDSVDSGLAIGADPREADIEEAEVQRCNETSKILGEPCSVRGPFMSESDQELALLSRRDIENQQQQIEQLKQEN</sequence>
<dbReference type="InterPro" id="IPR015154">
    <property type="entry name" value="EF-hand_dom_typ2"/>
</dbReference>
<evidence type="ECO:0000256" key="6">
    <source>
        <dbReference type="ARBA" id="ARBA00022837"/>
    </source>
</evidence>
<protein>
    <recommendedName>
        <fullName evidence="9">ZZ-type domain-containing protein</fullName>
    </recommendedName>
</protein>
<dbReference type="GO" id="GO:0045202">
    <property type="term" value="C:synapse"/>
    <property type="evidence" value="ECO:0007669"/>
    <property type="project" value="GOC"/>
</dbReference>
<dbReference type="GO" id="GO:0005886">
    <property type="term" value="C:plasma membrane"/>
    <property type="evidence" value="ECO:0007669"/>
    <property type="project" value="TreeGrafter"/>
</dbReference>
<keyword evidence="6" id="KW-0106">Calcium</keyword>
<feature type="non-terminal residue" evidence="10">
    <location>
        <position position="305"/>
    </location>
</feature>
<dbReference type="Proteomes" id="UP000678393">
    <property type="component" value="Unassembled WGS sequence"/>
</dbReference>
<evidence type="ECO:0000256" key="7">
    <source>
        <dbReference type="ARBA" id="ARBA00023212"/>
    </source>
</evidence>
<evidence type="ECO:0000313" key="11">
    <source>
        <dbReference type="Proteomes" id="UP000678393"/>
    </source>
</evidence>
<dbReference type="PROSITE" id="PS50135">
    <property type="entry name" value="ZF_ZZ_2"/>
    <property type="match status" value="1"/>
</dbReference>
<accession>A0A8S3Z257</accession>
<dbReference type="GO" id="GO:0008270">
    <property type="term" value="F:zinc ion binding"/>
    <property type="evidence" value="ECO:0007669"/>
    <property type="project" value="UniProtKB-KW"/>
</dbReference>
<feature type="domain" description="ZZ-type" evidence="9">
    <location>
        <begin position="120"/>
        <end position="176"/>
    </location>
</feature>
<dbReference type="Pfam" id="PF00569">
    <property type="entry name" value="ZZ"/>
    <property type="match status" value="1"/>
</dbReference>
<dbReference type="Pfam" id="PF09069">
    <property type="entry name" value="EF-hand_3"/>
    <property type="match status" value="1"/>
</dbReference>
<proteinExistence type="predicted"/>
<dbReference type="InterPro" id="IPR011992">
    <property type="entry name" value="EF-hand-dom_pair"/>
</dbReference>
<evidence type="ECO:0000313" key="10">
    <source>
        <dbReference type="EMBL" id="CAG5122065.1"/>
    </source>
</evidence>
<dbReference type="InterPro" id="IPR043145">
    <property type="entry name" value="Znf_ZZ_sf"/>
</dbReference>
<dbReference type="PANTHER" id="PTHR12268">
    <property type="entry name" value="E3 UBIQUITIN-PROTEIN LIGASE KCMF1"/>
    <property type="match status" value="1"/>
</dbReference>
<organism evidence="10 11">
    <name type="scientific">Candidula unifasciata</name>
    <dbReference type="NCBI Taxonomy" id="100452"/>
    <lineage>
        <taxon>Eukaryota</taxon>
        <taxon>Metazoa</taxon>
        <taxon>Spiralia</taxon>
        <taxon>Lophotrochozoa</taxon>
        <taxon>Mollusca</taxon>
        <taxon>Gastropoda</taxon>
        <taxon>Heterobranchia</taxon>
        <taxon>Euthyneura</taxon>
        <taxon>Panpulmonata</taxon>
        <taxon>Eupulmonata</taxon>
        <taxon>Stylommatophora</taxon>
        <taxon>Helicina</taxon>
        <taxon>Helicoidea</taxon>
        <taxon>Geomitridae</taxon>
        <taxon>Candidula</taxon>
    </lineage>
</organism>
<comment type="caution">
    <text evidence="10">The sequence shown here is derived from an EMBL/GenBank/DDBJ whole genome shotgun (WGS) entry which is preliminary data.</text>
</comment>
<gene>
    <name evidence="10" type="ORF">CUNI_LOCUS7623</name>
</gene>
<name>A0A8S3Z257_9EUPU</name>
<dbReference type="GO" id="GO:0099536">
    <property type="term" value="P:synaptic signaling"/>
    <property type="evidence" value="ECO:0007669"/>
    <property type="project" value="TreeGrafter"/>
</dbReference>
<evidence type="ECO:0000256" key="1">
    <source>
        <dbReference type="ARBA" id="ARBA00004245"/>
    </source>
</evidence>
<dbReference type="AlphaFoldDB" id="A0A8S3Z257"/>
<dbReference type="Gene3D" id="1.10.238.10">
    <property type="entry name" value="EF-hand"/>
    <property type="match status" value="1"/>
</dbReference>
<comment type="subcellular location">
    <subcellularLocation>
        <location evidence="1">Cytoplasm</location>
        <location evidence="1">Cytoskeleton</location>
    </subcellularLocation>
</comment>
<evidence type="ECO:0000256" key="2">
    <source>
        <dbReference type="ARBA" id="ARBA00022490"/>
    </source>
</evidence>
<keyword evidence="3" id="KW-0479">Metal-binding</keyword>
<feature type="non-terminal residue" evidence="10">
    <location>
        <position position="1"/>
    </location>
</feature>
<keyword evidence="2" id="KW-0963">Cytoplasm</keyword>
<keyword evidence="5" id="KW-0862">Zinc</keyword>
<evidence type="ECO:0000256" key="5">
    <source>
        <dbReference type="ARBA" id="ARBA00022833"/>
    </source>
</evidence>
<dbReference type="Gene3D" id="3.30.60.90">
    <property type="match status" value="1"/>
</dbReference>
<reference evidence="10" key="1">
    <citation type="submission" date="2021-04" db="EMBL/GenBank/DDBJ databases">
        <authorList>
            <consortium name="Molecular Ecology Group"/>
        </authorList>
    </citation>
    <scope>NUCLEOTIDE SEQUENCE</scope>
</reference>
<dbReference type="PANTHER" id="PTHR12268:SF14">
    <property type="entry name" value="DYSTROPHIN-1"/>
    <property type="match status" value="1"/>
</dbReference>
<dbReference type="SUPFAM" id="SSF47473">
    <property type="entry name" value="EF-hand"/>
    <property type="match status" value="1"/>
</dbReference>
<dbReference type="SMART" id="SM00291">
    <property type="entry name" value="ZnF_ZZ"/>
    <property type="match status" value="1"/>
</dbReference>
<keyword evidence="11" id="KW-1185">Reference proteome</keyword>